<name>A0A6J2YJP2_SITOR</name>
<evidence type="ECO:0000313" key="8">
    <source>
        <dbReference type="RefSeq" id="XP_030764253.1"/>
    </source>
</evidence>
<dbReference type="PANTHER" id="PTHR31107">
    <property type="entry name" value="APOPTOGENIC PROTEIN 1, MITOCHONDRIAL"/>
    <property type="match status" value="1"/>
</dbReference>
<dbReference type="FunCoup" id="A0A6J2YJP2">
    <property type="interactions" value="664"/>
</dbReference>
<dbReference type="Pfam" id="PF10231">
    <property type="entry name" value="COA8"/>
    <property type="match status" value="1"/>
</dbReference>
<dbReference type="GO" id="GO:0097193">
    <property type="term" value="P:intrinsic apoptotic signaling pathway"/>
    <property type="evidence" value="ECO:0007669"/>
    <property type="project" value="InterPro"/>
</dbReference>
<gene>
    <name evidence="8" type="primary">LOC115888625</name>
</gene>
<evidence type="ECO:0000256" key="5">
    <source>
        <dbReference type="ARBA" id="ARBA00023128"/>
    </source>
</evidence>
<keyword evidence="5" id="KW-0496">Mitochondrion</keyword>
<dbReference type="Proteomes" id="UP000504635">
    <property type="component" value="Unplaced"/>
</dbReference>
<evidence type="ECO:0000256" key="4">
    <source>
        <dbReference type="ARBA" id="ARBA00022946"/>
    </source>
</evidence>
<dbReference type="OrthoDB" id="6246201at2759"/>
<comment type="subcellular location">
    <subcellularLocation>
        <location evidence="1">Mitochondrion inner membrane</location>
        <topology evidence="1">Peripheral membrane protein</topology>
        <orientation evidence="1">Matrix side</orientation>
    </subcellularLocation>
</comment>
<keyword evidence="4" id="KW-0809">Transit peptide</keyword>
<dbReference type="GeneID" id="115888625"/>
<evidence type="ECO:0000256" key="3">
    <source>
        <dbReference type="ARBA" id="ARBA00022792"/>
    </source>
</evidence>
<keyword evidence="6" id="KW-0472">Membrane</keyword>
<dbReference type="RefSeq" id="XP_030764253.1">
    <property type="nucleotide sequence ID" value="XM_030908393.1"/>
</dbReference>
<proteinExistence type="inferred from homology"/>
<dbReference type="AlphaFoldDB" id="A0A6J2YJP2"/>
<dbReference type="PANTHER" id="PTHR31107:SF2">
    <property type="entry name" value="CYTOCHROME C OXIDASE ASSEMBLY FACTOR 8"/>
    <property type="match status" value="1"/>
</dbReference>
<dbReference type="InterPro" id="IPR018796">
    <property type="entry name" value="COA8"/>
</dbReference>
<protein>
    <submittedName>
        <fullName evidence="8">APOPT family protein CG14806, mitochondrial</fullName>
    </submittedName>
</protein>
<sequence length="177" mass="21014">MPLLITRSIFHKFKVTPSVSKLSNKLLCSGPPEAILIEKSFEGPIIVLREEDNVDIIGPPDSLSNLRPIIRKSLRNETVLQRHFRETANAIQIWNQEFWANHNTNFLKEKAAFVKKHRSDKNHQLNADEMSEFYKEFLDKNWERHVKYNFEWYSKNFTLLYLALKVSIEQLKLKMLW</sequence>
<keyword evidence="3" id="KW-0999">Mitochondrion inner membrane</keyword>
<reference evidence="8" key="1">
    <citation type="submission" date="2025-08" db="UniProtKB">
        <authorList>
            <consortium name="RefSeq"/>
        </authorList>
    </citation>
    <scope>IDENTIFICATION</scope>
    <source>
        <tissue evidence="8">Gonads</tissue>
    </source>
</reference>
<dbReference type="GO" id="GO:0005743">
    <property type="term" value="C:mitochondrial inner membrane"/>
    <property type="evidence" value="ECO:0007669"/>
    <property type="project" value="UniProtKB-SubCell"/>
</dbReference>
<dbReference type="InParanoid" id="A0A6J2YJP2"/>
<dbReference type="KEGG" id="soy:115888625"/>
<organism evidence="7 8">
    <name type="scientific">Sitophilus oryzae</name>
    <name type="common">Rice weevil</name>
    <name type="synonym">Curculio oryzae</name>
    <dbReference type="NCBI Taxonomy" id="7048"/>
    <lineage>
        <taxon>Eukaryota</taxon>
        <taxon>Metazoa</taxon>
        <taxon>Ecdysozoa</taxon>
        <taxon>Arthropoda</taxon>
        <taxon>Hexapoda</taxon>
        <taxon>Insecta</taxon>
        <taxon>Pterygota</taxon>
        <taxon>Neoptera</taxon>
        <taxon>Endopterygota</taxon>
        <taxon>Coleoptera</taxon>
        <taxon>Polyphaga</taxon>
        <taxon>Cucujiformia</taxon>
        <taxon>Curculionidae</taxon>
        <taxon>Dryophthorinae</taxon>
        <taxon>Sitophilus</taxon>
    </lineage>
</organism>
<accession>A0A6J2YJP2</accession>
<dbReference type="CTD" id="84334"/>
<comment type="similarity">
    <text evidence="2">Belongs to the COA8 family.</text>
</comment>
<evidence type="ECO:0000256" key="2">
    <source>
        <dbReference type="ARBA" id="ARBA00005453"/>
    </source>
</evidence>
<evidence type="ECO:0000256" key="1">
    <source>
        <dbReference type="ARBA" id="ARBA00004443"/>
    </source>
</evidence>
<evidence type="ECO:0000256" key="6">
    <source>
        <dbReference type="ARBA" id="ARBA00023136"/>
    </source>
</evidence>
<evidence type="ECO:0000313" key="7">
    <source>
        <dbReference type="Proteomes" id="UP000504635"/>
    </source>
</evidence>
<keyword evidence="7" id="KW-1185">Reference proteome</keyword>